<dbReference type="EMBL" id="CAEQ01000454">
    <property type="protein sequence ID" value="CCD11780.1"/>
    <property type="molecule type" value="Genomic_DNA"/>
</dbReference>
<dbReference type="AlphaFoldDB" id="F9W3Q7"/>
<feature type="region of interest" description="Disordered" evidence="1">
    <location>
        <begin position="38"/>
        <end position="167"/>
    </location>
</feature>
<evidence type="ECO:0000313" key="3">
    <source>
        <dbReference type="EMBL" id="CCD11780.1"/>
    </source>
</evidence>
<feature type="compositionally biased region" description="Acidic residues" evidence="1">
    <location>
        <begin position="72"/>
        <end position="151"/>
    </location>
</feature>
<dbReference type="PANTHER" id="PTHR13275">
    <property type="entry name" value="YL-1 PROTEIN TRANSCRIPTION FACTOR-LIKE 1"/>
    <property type="match status" value="1"/>
</dbReference>
<dbReference type="PANTHER" id="PTHR13275:SF4">
    <property type="entry name" value="VACUOLAR PROTEIN SORTING-ASSOCIATED PROTEIN 72 HOMOLOG"/>
    <property type="match status" value="1"/>
</dbReference>
<feature type="region of interest" description="Disordered" evidence="1">
    <location>
        <begin position="437"/>
        <end position="541"/>
    </location>
</feature>
<feature type="compositionally biased region" description="Basic and acidic residues" evidence="1">
    <location>
        <begin position="490"/>
        <end position="515"/>
    </location>
</feature>
<keyword evidence="2" id="KW-0732">Signal</keyword>
<dbReference type="Proteomes" id="UP000000702">
    <property type="component" value="Unassembled WGS sequence"/>
</dbReference>
<comment type="caution">
    <text evidence="3">The sequence shown here is derived from an EMBL/GenBank/DDBJ whole genome shotgun (WGS) entry which is preliminary data.</text>
</comment>
<feature type="non-terminal residue" evidence="3">
    <location>
        <position position="541"/>
    </location>
</feature>
<feature type="signal peptide" evidence="2">
    <location>
        <begin position="1"/>
        <end position="22"/>
    </location>
</feature>
<feature type="compositionally biased region" description="Basic and acidic residues" evidence="1">
    <location>
        <begin position="56"/>
        <end position="71"/>
    </location>
</feature>
<gene>
    <name evidence="3" type="ORF">TCIL3000_0_27250</name>
</gene>
<keyword evidence="4" id="KW-1185">Reference proteome</keyword>
<evidence type="ECO:0000256" key="1">
    <source>
        <dbReference type="SAM" id="MobiDB-lite"/>
    </source>
</evidence>
<evidence type="ECO:0000256" key="2">
    <source>
        <dbReference type="SAM" id="SignalP"/>
    </source>
</evidence>
<dbReference type="VEuPathDB" id="TriTrypDB:TcIL3000_0_27250"/>
<accession>F9W3Q7</accession>
<dbReference type="Pfam" id="PF11727">
    <property type="entry name" value="ISG65-75"/>
    <property type="match status" value="1"/>
</dbReference>
<feature type="chain" id="PRO_5003389757" evidence="2">
    <location>
        <begin position="23"/>
        <end position="541"/>
    </location>
</feature>
<dbReference type="GO" id="GO:0005634">
    <property type="term" value="C:nucleus"/>
    <property type="evidence" value="ECO:0007669"/>
    <property type="project" value="TreeGrafter"/>
</dbReference>
<feature type="compositionally biased region" description="Basic and acidic residues" evidence="1">
    <location>
        <begin position="439"/>
        <end position="448"/>
    </location>
</feature>
<reference evidence="4" key="1">
    <citation type="submission" date="2011-07" db="EMBL/GenBank/DDBJ databases">
        <title>Divergent evolution of antigenic variation in African trypanosomes.</title>
        <authorList>
            <person name="Jackson A.P."/>
            <person name="Berry A."/>
            <person name="Allison H.C."/>
            <person name="Burton P."/>
            <person name="Anderson J."/>
            <person name="Aslett M."/>
            <person name="Brown R."/>
            <person name="Corton N."/>
            <person name="Harris D."/>
            <person name="Hauser H."/>
            <person name="Gamble J."/>
            <person name="Gilderthorp R."/>
            <person name="McQuillan J."/>
            <person name="Quail M.A."/>
            <person name="Sanders M."/>
            <person name="Van Tonder A."/>
            <person name="Ginger M.L."/>
            <person name="Donelson J.E."/>
            <person name="Field M.C."/>
            <person name="Barry J.D."/>
            <person name="Berriman M."/>
            <person name="Hertz-Fowler C."/>
        </authorList>
    </citation>
    <scope>NUCLEOTIDE SEQUENCE [LARGE SCALE GENOMIC DNA]</scope>
    <source>
        <strain evidence="4">IL3000</strain>
    </source>
</reference>
<organism evidence="3 4">
    <name type="scientific">Trypanosoma congolense (strain IL3000)</name>
    <dbReference type="NCBI Taxonomy" id="1068625"/>
    <lineage>
        <taxon>Eukaryota</taxon>
        <taxon>Discoba</taxon>
        <taxon>Euglenozoa</taxon>
        <taxon>Kinetoplastea</taxon>
        <taxon>Metakinetoplastina</taxon>
        <taxon>Trypanosomatida</taxon>
        <taxon>Trypanosomatidae</taxon>
        <taxon>Trypanosoma</taxon>
        <taxon>Nannomonas</taxon>
    </lineage>
</organism>
<feature type="compositionally biased region" description="Basic and acidic residues" evidence="1">
    <location>
        <begin position="156"/>
        <end position="167"/>
    </location>
</feature>
<dbReference type="InterPro" id="IPR021057">
    <property type="entry name" value="Trypano_invariant_glycop"/>
</dbReference>
<feature type="compositionally biased region" description="Pro residues" evidence="1">
    <location>
        <begin position="463"/>
        <end position="480"/>
    </location>
</feature>
<proteinExistence type="predicted"/>
<evidence type="ECO:0000313" key="4">
    <source>
        <dbReference type="Proteomes" id="UP000000702"/>
    </source>
</evidence>
<protein>
    <submittedName>
        <fullName evidence="3">WGS project CAEQ00000000 data, annotated contig 1092</fullName>
    </submittedName>
</protein>
<name>F9W3Q7_TRYCI</name>
<reference evidence="3 4" key="2">
    <citation type="journal article" date="2012" name="Proc. Natl. Acad. Sci. U.S.A.">
        <title>Antigenic diversity is generated by distinct evolutionary mechanisms in African trypanosome species.</title>
        <authorList>
            <person name="Jackson A.P."/>
            <person name="Berry A."/>
            <person name="Aslett M."/>
            <person name="Allison H.C."/>
            <person name="Burton P."/>
            <person name="Vavrova-Anderson J."/>
            <person name="Brown R."/>
            <person name="Browne H."/>
            <person name="Corton N."/>
            <person name="Hauser H."/>
            <person name="Gamble J."/>
            <person name="Gilderthorp R."/>
            <person name="Marcello L."/>
            <person name="McQuillan J."/>
            <person name="Otto T.D."/>
            <person name="Quail M.A."/>
            <person name="Sanders M.J."/>
            <person name="van Tonder A."/>
            <person name="Ginger M.L."/>
            <person name="Field M.C."/>
            <person name="Barry J.D."/>
            <person name="Hertz-Fowler C."/>
            <person name="Berriman M."/>
        </authorList>
    </citation>
    <scope>NUCLEOTIDE SEQUENCE [LARGE SCALE GENOMIC DNA]</scope>
    <source>
        <strain evidence="3 4">IL3000</strain>
    </source>
</reference>
<sequence length="541" mass="59273">MRRTSLLLCSLLIALCSLCALSEQPPAAESQVELIQFDLSRSGGKGVEKKKKQKEKRVEESKVKEEKKKEEEVEEEEEEAGEEEEEQEEDQGGEDDGKEGEEEEGEEEEEEEEEEGGADEGDGNDDDGDGDDGETEDSDSDDAADTEEDVEGTVPVEKENDPKVGKKLDENGAKALCTMKMILKGAEHTIVFLDKQIASYTDVLKTATRVPKGKPRKDVTVEGLIKEVGVDRKINGTLKALSTSLELLRKILRWHCVGSKKQQGGKGVVPNANCEKSAYKRDYRHRPHKHDPLEFSILCNYKKIPHSDVEATPEAMEAALKRWNESKPRSIEKKTDICQMGPSGVVGSSGGKTCAVSEGWLPGYEKTMETIKKLEDLHEKVVTATETAVKVLSDKEHEEANEALNKEDEARKASVQKKVEEALKQLKSAEAEAEAARAAFKESRKRASEPPAEQQVAANVTDAPPPPPPPPPPPTPPPSPPEEEASDPPEDMKEESNKAEDNTQKEAPKKSKSGEKNSGSKKSGTVETVGKTFVLAPLTMV</sequence>